<keyword evidence="2" id="KW-1185">Reference proteome</keyword>
<reference evidence="1 2" key="1">
    <citation type="journal article" date="2019" name="Sci. Rep.">
        <title>Orb-weaving spider Araneus ventricosus genome elucidates the spidroin gene catalogue.</title>
        <authorList>
            <person name="Kono N."/>
            <person name="Nakamura H."/>
            <person name="Ohtoshi R."/>
            <person name="Moran D.A.P."/>
            <person name="Shinohara A."/>
            <person name="Yoshida Y."/>
            <person name="Fujiwara M."/>
            <person name="Mori M."/>
            <person name="Tomita M."/>
            <person name="Arakawa K."/>
        </authorList>
    </citation>
    <scope>NUCLEOTIDE SEQUENCE [LARGE SCALE GENOMIC DNA]</scope>
</reference>
<comment type="caution">
    <text evidence="1">The sequence shown here is derived from an EMBL/GenBank/DDBJ whole genome shotgun (WGS) entry which is preliminary data.</text>
</comment>
<name>A0A4Y2N7Q0_ARAVE</name>
<evidence type="ECO:0000313" key="1">
    <source>
        <dbReference type="EMBL" id="GBN34167.1"/>
    </source>
</evidence>
<organism evidence="1 2">
    <name type="scientific">Araneus ventricosus</name>
    <name type="common">Orbweaver spider</name>
    <name type="synonym">Epeira ventricosa</name>
    <dbReference type="NCBI Taxonomy" id="182803"/>
    <lineage>
        <taxon>Eukaryota</taxon>
        <taxon>Metazoa</taxon>
        <taxon>Ecdysozoa</taxon>
        <taxon>Arthropoda</taxon>
        <taxon>Chelicerata</taxon>
        <taxon>Arachnida</taxon>
        <taxon>Araneae</taxon>
        <taxon>Araneomorphae</taxon>
        <taxon>Entelegynae</taxon>
        <taxon>Araneoidea</taxon>
        <taxon>Araneidae</taxon>
        <taxon>Araneus</taxon>
    </lineage>
</organism>
<gene>
    <name evidence="1" type="ORF">AVEN_24356_1</name>
</gene>
<protein>
    <submittedName>
        <fullName evidence="1">Uncharacterized protein</fullName>
    </submittedName>
</protein>
<sequence length="154" mass="17471">MHDVNIVQNALQSRPLDLEHPRPDYQIGYPRVSRQPPLTPVRKSATAYGREMGYRLDVVCVTKVIPLSVSKPMLNFSSFTVACRGRDVEPMEWESCSCEEAMDWQPIDSIEEMEWEEVPLPPQVSAPLPLKTGEVNAPNKPTSVRRVKRASLRL</sequence>
<dbReference type="EMBL" id="BGPR01008489">
    <property type="protein sequence ID" value="GBN34167.1"/>
    <property type="molecule type" value="Genomic_DNA"/>
</dbReference>
<dbReference type="AlphaFoldDB" id="A0A4Y2N7Q0"/>
<accession>A0A4Y2N7Q0</accession>
<proteinExistence type="predicted"/>
<evidence type="ECO:0000313" key="2">
    <source>
        <dbReference type="Proteomes" id="UP000499080"/>
    </source>
</evidence>
<dbReference type="Proteomes" id="UP000499080">
    <property type="component" value="Unassembled WGS sequence"/>
</dbReference>